<comment type="caution">
    <text evidence="4">The sequence shown here is derived from an EMBL/GenBank/DDBJ whole genome shotgun (WGS) entry which is preliminary data.</text>
</comment>
<dbReference type="EMBL" id="JANJYJ010000004">
    <property type="protein sequence ID" value="KAK3218972.1"/>
    <property type="molecule type" value="Genomic_DNA"/>
</dbReference>
<evidence type="ECO:0000256" key="1">
    <source>
        <dbReference type="PROSITE-ProRule" id="PRU00047"/>
    </source>
</evidence>
<gene>
    <name evidence="4" type="ORF">Dsin_012942</name>
</gene>
<name>A0AAE0AJ27_9ROSI</name>
<feature type="compositionally biased region" description="Basic and acidic residues" evidence="2">
    <location>
        <begin position="109"/>
        <end position="120"/>
    </location>
</feature>
<feature type="domain" description="CCHC-type" evidence="3">
    <location>
        <begin position="61"/>
        <end position="74"/>
    </location>
</feature>
<evidence type="ECO:0000259" key="3">
    <source>
        <dbReference type="PROSITE" id="PS50158"/>
    </source>
</evidence>
<dbReference type="GO" id="GO:0008270">
    <property type="term" value="F:zinc ion binding"/>
    <property type="evidence" value="ECO:0007669"/>
    <property type="project" value="UniProtKB-KW"/>
</dbReference>
<reference evidence="4" key="1">
    <citation type="journal article" date="2023" name="Plant J.">
        <title>Genome sequences and population genomics provide insights into the demographic history, inbreeding, and mutation load of two 'living fossil' tree species of Dipteronia.</title>
        <authorList>
            <person name="Feng Y."/>
            <person name="Comes H.P."/>
            <person name="Chen J."/>
            <person name="Zhu S."/>
            <person name="Lu R."/>
            <person name="Zhang X."/>
            <person name="Li P."/>
            <person name="Qiu J."/>
            <person name="Olsen K.M."/>
            <person name="Qiu Y."/>
        </authorList>
    </citation>
    <scope>NUCLEOTIDE SEQUENCE</scope>
    <source>
        <strain evidence="4">NBL</strain>
    </source>
</reference>
<evidence type="ECO:0000313" key="5">
    <source>
        <dbReference type="Proteomes" id="UP001281410"/>
    </source>
</evidence>
<keyword evidence="1" id="KW-0863">Zinc-finger</keyword>
<dbReference type="Pfam" id="PF14392">
    <property type="entry name" value="zf-CCHC_4"/>
    <property type="match status" value="1"/>
</dbReference>
<dbReference type="InterPro" id="IPR001878">
    <property type="entry name" value="Znf_CCHC"/>
</dbReference>
<keyword evidence="5" id="KW-1185">Reference proteome</keyword>
<protein>
    <recommendedName>
        <fullName evidence="3">CCHC-type domain-containing protein</fullName>
    </recommendedName>
</protein>
<evidence type="ECO:0000256" key="2">
    <source>
        <dbReference type="SAM" id="MobiDB-lite"/>
    </source>
</evidence>
<dbReference type="Proteomes" id="UP001281410">
    <property type="component" value="Unassembled WGS sequence"/>
</dbReference>
<sequence length="492" mass="55217">MIGEVKEIDTGKSGDCVGKYIRVRVVVCVDKPLRRILRLDVVCDGKESVMLLWYERLTEHCFRCGRLGHVVRDCLEARAGDGPKDFDHLFGPWLKADSPVKLCKFRQQREGGRYENDRNTHGSLESGPLGSNDLTDVRDGVNIGSRSVRLEVDADRVATVRHVEDSLVIWDSEKHFEREGGRVGKRKEYYHTCRILGDNLSNEEVITSIPKRWLKIRGIWAGRGSTWTKSGKQKRWARDGVKNDFGSDGVPKLRKRLTSRKESKSGKKQIIDRLLDDNGVWREDRVDIAAVVEHYFNEIFCTNQPTHAAMEKVFAFVMPCLAPERSTFLYANFTPDEIKRAVFDMFPTKAPGLDGLVQDSGGAQMVKKGKSIGSAGGSCVDAEIGSSSSFVWRSFIWGRELLKKGTRWRVGSDMIHSSFLSDDVDCILSIHRSSVHREDSLAWHFDKMGSFSVKSAYHLGYSIFDTSSASGSGLGSSESNCTFGKLVKAVFQ</sequence>
<feature type="region of interest" description="Disordered" evidence="2">
    <location>
        <begin position="109"/>
        <end position="136"/>
    </location>
</feature>
<keyword evidence="1" id="KW-0479">Metal-binding</keyword>
<accession>A0AAE0AJ27</accession>
<evidence type="ECO:0000313" key="4">
    <source>
        <dbReference type="EMBL" id="KAK3218972.1"/>
    </source>
</evidence>
<organism evidence="4 5">
    <name type="scientific">Dipteronia sinensis</name>
    <dbReference type="NCBI Taxonomy" id="43782"/>
    <lineage>
        <taxon>Eukaryota</taxon>
        <taxon>Viridiplantae</taxon>
        <taxon>Streptophyta</taxon>
        <taxon>Embryophyta</taxon>
        <taxon>Tracheophyta</taxon>
        <taxon>Spermatophyta</taxon>
        <taxon>Magnoliopsida</taxon>
        <taxon>eudicotyledons</taxon>
        <taxon>Gunneridae</taxon>
        <taxon>Pentapetalae</taxon>
        <taxon>rosids</taxon>
        <taxon>malvids</taxon>
        <taxon>Sapindales</taxon>
        <taxon>Sapindaceae</taxon>
        <taxon>Hippocastanoideae</taxon>
        <taxon>Acereae</taxon>
        <taxon>Dipteronia</taxon>
    </lineage>
</organism>
<dbReference type="GO" id="GO:0003676">
    <property type="term" value="F:nucleic acid binding"/>
    <property type="evidence" value="ECO:0007669"/>
    <property type="project" value="InterPro"/>
</dbReference>
<proteinExistence type="predicted"/>
<dbReference type="AlphaFoldDB" id="A0AAE0AJ27"/>
<dbReference type="PROSITE" id="PS50158">
    <property type="entry name" value="ZF_CCHC"/>
    <property type="match status" value="1"/>
</dbReference>
<keyword evidence="1" id="KW-0862">Zinc</keyword>
<dbReference type="InterPro" id="IPR025836">
    <property type="entry name" value="Zn_knuckle_CX2CX4HX4C"/>
</dbReference>